<feature type="transmembrane region" description="Helical" evidence="6">
    <location>
        <begin position="38"/>
        <end position="61"/>
    </location>
</feature>
<organism evidence="7 8">
    <name type="scientific">Sphingopyxis macrogoltabida</name>
    <name type="common">Sphingomonas macrogoltabidus</name>
    <dbReference type="NCBI Taxonomy" id="33050"/>
    <lineage>
        <taxon>Bacteria</taxon>
        <taxon>Pseudomonadati</taxon>
        <taxon>Pseudomonadota</taxon>
        <taxon>Alphaproteobacteria</taxon>
        <taxon>Sphingomonadales</taxon>
        <taxon>Sphingomonadaceae</taxon>
        <taxon>Sphingopyxis</taxon>
    </lineage>
</organism>
<feature type="transmembrane region" description="Helical" evidence="6">
    <location>
        <begin position="255"/>
        <end position="276"/>
    </location>
</feature>
<evidence type="ECO:0000256" key="6">
    <source>
        <dbReference type="SAM" id="Phobius"/>
    </source>
</evidence>
<gene>
    <name evidence="7" type="ORF">DI569_04240</name>
</gene>
<dbReference type="Proteomes" id="UP000248597">
    <property type="component" value="Unassembled WGS sequence"/>
</dbReference>
<feature type="transmembrane region" description="Helical" evidence="6">
    <location>
        <begin position="319"/>
        <end position="342"/>
    </location>
</feature>
<evidence type="ECO:0000313" key="8">
    <source>
        <dbReference type="Proteomes" id="UP000248597"/>
    </source>
</evidence>
<feature type="transmembrane region" description="Helical" evidence="6">
    <location>
        <begin position="167"/>
        <end position="186"/>
    </location>
</feature>
<accession>A0A2W5L2S9</accession>
<dbReference type="InterPro" id="IPR050833">
    <property type="entry name" value="Poly_Biosynth_Transport"/>
</dbReference>
<feature type="transmembrane region" description="Helical" evidence="6">
    <location>
        <begin position="93"/>
        <end position="116"/>
    </location>
</feature>
<dbReference type="EMBL" id="QFPJ01000006">
    <property type="protein sequence ID" value="PZQ23651.1"/>
    <property type="molecule type" value="Genomic_DNA"/>
</dbReference>
<feature type="transmembrane region" description="Helical" evidence="6">
    <location>
        <begin position="128"/>
        <end position="146"/>
    </location>
</feature>
<feature type="transmembrane region" description="Helical" evidence="6">
    <location>
        <begin position="348"/>
        <end position="371"/>
    </location>
</feature>
<proteinExistence type="predicted"/>
<keyword evidence="2" id="KW-1003">Cell membrane</keyword>
<feature type="transmembrane region" description="Helical" evidence="6">
    <location>
        <begin position="407"/>
        <end position="430"/>
    </location>
</feature>
<dbReference type="PANTHER" id="PTHR30250:SF11">
    <property type="entry name" value="O-ANTIGEN TRANSPORTER-RELATED"/>
    <property type="match status" value="1"/>
</dbReference>
<evidence type="ECO:0000256" key="2">
    <source>
        <dbReference type="ARBA" id="ARBA00022475"/>
    </source>
</evidence>
<evidence type="ECO:0000256" key="1">
    <source>
        <dbReference type="ARBA" id="ARBA00004651"/>
    </source>
</evidence>
<comment type="caution">
    <text evidence="7">The sequence shown here is derived from an EMBL/GenBank/DDBJ whole genome shotgun (WGS) entry which is preliminary data.</text>
</comment>
<comment type="subcellular location">
    <subcellularLocation>
        <location evidence="1">Cell membrane</location>
        <topology evidence="1">Multi-pass membrane protein</topology>
    </subcellularLocation>
</comment>
<feature type="transmembrane region" description="Helical" evidence="6">
    <location>
        <begin position="282"/>
        <end position="299"/>
    </location>
</feature>
<evidence type="ECO:0000256" key="5">
    <source>
        <dbReference type="ARBA" id="ARBA00023136"/>
    </source>
</evidence>
<protein>
    <submittedName>
        <fullName evidence="7">Polysaccharide biosynthesis protein</fullName>
    </submittedName>
</protein>
<evidence type="ECO:0000256" key="3">
    <source>
        <dbReference type="ARBA" id="ARBA00022692"/>
    </source>
</evidence>
<dbReference type="Pfam" id="PF13440">
    <property type="entry name" value="Polysacc_synt_3"/>
    <property type="match status" value="1"/>
</dbReference>
<keyword evidence="3 6" id="KW-0812">Transmembrane</keyword>
<evidence type="ECO:0000256" key="4">
    <source>
        <dbReference type="ARBA" id="ARBA00022989"/>
    </source>
</evidence>
<keyword evidence="5 6" id="KW-0472">Membrane</keyword>
<reference evidence="7 8" key="1">
    <citation type="submission" date="2017-08" db="EMBL/GenBank/DDBJ databases">
        <title>Infants hospitalized years apart are colonized by the same room-sourced microbial strains.</title>
        <authorList>
            <person name="Brooks B."/>
            <person name="Olm M.R."/>
            <person name="Firek B.A."/>
            <person name="Baker R."/>
            <person name="Thomas B.C."/>
            <person name="Morowitz M.J."/>
            <person name="Banfield J.F."/>
        </authorList>
    </citation>
    <scope>NUCLEOTIDE SEQUENCE [LARGE SCALE GENOMIC DNA]</scope>
    <source>
        <strain evidence="7">S2_005_003_R2_47</strain>
    </source>
</reference>
<dbReference type="PANTHER" id="PTHR30250">
    <property type="entry name" value="PST FAMILY PREDICTED COLANIC ACID TRANSPORTER"/>
    <property type="match status" value="1"/>
</dbReference>
<evidence type="ECO:0000313" key="7">
    <source>
        <dbReference type="EMBL" id="PZQ23651.1"/>
    </source>
</evidence>
<dbReference type="GO" id="GO:0005886">
    <property type="term" value="C:plasma membrane"/>
    <property type="evidence" value="ECO:0007669"/>
    <property type="project" value="UniProtKB-SubCell"/>
</dbReference>
<sequence>MSEETAQPAVTSRSVARGLGTTVLARLGAVVEIVAQPLYVLMFGLAGYGLYAVLWATINLLENIFDTGMTSAMQRTVPQSASDADAAAALRTAMIFGVGPCLIVAALIAVFAADLAPFLNVAEKDRPLVVPAIQLFVWALPLWAFVEIATSAMRARMVFGAEIRLRIVWEQIMRLVFAGLFFAGGLGLKGLFLAHLCSLAITALLCVRLLRRYYSFADLGRDPWIGDTVRDTFWAGVSILPSNIIARLFGDAPALILNLLLPGAAGAAASGLFTIARKLSSVVQLVRIAFVYVMAPLAASAEREDRAQVTDIYAYATRLIAAIALPLAAVLAAGSSSLLSLFGDQAQVAQAALVILLFARAAEAVLGISLPVLQVVAAFRHQLTASIFGVIVAVASGWLIVGHMDALTGVTLAMSIGLVVMGGIPMIQLAVNERLHPFDSQFPAVAVRGLTVTLVAGALALAISRLPDPVALPLITALAAGAIWTSLRLALPEADRASLGKTGRRLRLI</sequence>
<keyword evidence="4 6" id="KW-1133">Transmembrane helix</keyword>
<name>A0A2W5L2S9_SPHMC</name>
<feature type="transmembrane region" description="Helical" evidence="6">
    <location>
        <begin position="442"/>
        <end position="464"/>
    </location>
</feature>
<dbReference type="AlphaFoldDB" id="A0A2W5L2S9"/>
<feature type="transmembrane region" description="Helical" evidence="6">
    <location>
        <begin position="383"/>
        <end position="401"/>
    </location>
</feature>
<feature type="transmembrane region" description="Helical" evidence="6">
    <location>
        <begin position="470"/>
        <end position="491"/>
    </location>
</feature>